<accession>C9S8U6</accession>
<name>C9S8U6_VERA1</name>
<organism evidence="2">
    <name type="scientific">Verticillium alfalfae (strain VaMs.102 / ATCC MYA-4576 / FGSC 10136)</name>
    <name type="common">Verticillium wilt of alfalfa</name>
    <name type="synonym">Verticillium albo-atrum</name>
    <dbReference type="NCBI Taxonomy" id="526221"/>
    <lineage>
        <taxon>Eukaryota</taxon>
        <taxon>Fungi</taxon>
        <taxon>Dikarya</taxon>
        <taxon>Ascomycota</taxon>
        <taxon>Pezizomycotina</taxon>
        <taxon>Sordariomycetes</taxon>
        <taxon>Hypocreomycetidae</taxon>
        <taxon>Glomerellales</taxon>
        <taxon>Plectosphaerellaceae</taxon>
        <taxon>Verticillium</taxon>
    </lineage>
</organism>
<evidence type="ECO:0000313" key="1">
    <source>
        <dbReference type="EMBL" id="EEY14023.1"/>
    </source>
</evidence>
<dbReference type="KEGG" id="val:VDBG_00130"/>
<gene>
    <name evidence="1" type="ORF">VDBG_00130</name>
</gene>
<dbReference type="AlphaFoldDB" id="C9S8U6"/>
<keyword evidence="2" id="KW-1185">Reference proteome</keyword>
<dbReference type="Proteomes" id="UP000008698">
    <property type="component" value="Unassembled WGS sequence"/>
</dbReference>
<dbReference type="RefSeq" id="XP_003008449.1">
    <property type="nucleotide sequence ID" value="XM_003008403.1"/>
</dbReference>
<dbReference type="GeneID" id="9528554"/>
<dbReference type="EMBL" id="DS985214">
    <property type="protein sequence ID" value="EEY14023.1"/>
    <property type="molecule type" value="Genomic_DNA"/>
</dbReference>
<proteinExistence type="predicted"/>
<protein>
    <submittedName>
        <fullName evidence="1">Predicted protein</fullName>
    </submittedName>
</protein>
<reference evidence="2" key="1">
    <citation type="journal article" date="2011" name="PLoS Pathog.">
        <title>Comparative genomics yields insights into niche adaptation of plant vascular wilt pathogens.</title>
        <authorList>
            <person name="Klosterman S.J."/>
            <person name="Subbarao K.V."/>
            <person name="Kang S."/>
            <person name="Veronese P."/>
            <person name="Gold S.E."/>
            <person name="Thomma B.P.H.J."/>
            <person name="Chen Z."/>
            <person name="Henrissat B."/>
            <person name="Lee Y.-H."/>
            <person name="Park J."/>
            <person name="Garcia-Pedrajas M.D."/>
            <person name="Barbara D.J."/>
            <person name="Anchieta A."/>
            <person name="de Jonge R."/>
            <person name="Santhanam P."/>
            <person name="Maruthachalam K."/>
            <person name="Atallah Z."/>
            <person name="Amyotte S.G."/>
            <person name="Paz Z."/>
            <person name="Inderbitzin P."/>
            <person name="Hayes R.J."/>
            <person name="Heiman D.I."/>
            <person name="Young S."/>
            <person name="Zeng Q."/>
            <person name="Engels R."/>
            <person name="Galagan J."/>
            <person name="Cuomo C.A."/>
            <person name="Dobinson K.F."/>
            <person name="Ma L.-J."/>
        </authorList>
    </citation>
    <scope>NUCLEOTIDE SEQUENCE [LARGE SCALE GENOMIC DNA]</scope>
    <source>
        <strain evidence="2">VaMs.102 / ATCC MYA-4576 / FGSC 10136</strain>
    </source>
</reference>
<dbReference type="HOGENOM" id="CLU_1587752_0_0_1"/>
<evidence type="ECO:0000313" key="2">
    <source>
        <dbReference type="Proteomes" id="UP000008698"/>
    </source>
</evidence>
<sequence length="168" mass="17873">MSHYMSEHPEQRRPLLRCPAVELSGWLFCLSSAMAAPPAPIMPNNIASTRLVCSWNDRLRMGHSRAGAGMAVAIETVRIISDVGRGSVWCGGMTDDVIEPHRGSSARNPPGQDELTLNVSMGATSAGCVLLRLMTTPSSTAANWDIRATVSLLALPCGSLEADDGQRG</sequence>